<keyword evidence="6" id="KW-1185">Reference proteome</keyword>
<evidence type="ECO:0000256" key="1">
    <source>
        <dbReference type="ARBA" id="ARBA00004123"/>
    </source>
</evidence>
<dbReference type="AlphaFoldDB" id="A0A2U1MYY9"/>
<evidence type="ECO:0000259" key="4">
    <source>
        <dbReference type="Pfam" id="PF16987"/>
    </source>
</evidence>
<name>A0A2U1MYY9_ARTAN</name>
<protein>
    <submittedName>
        <fullName evidence="5">Coactivator CBP, KIX domain-containing protein</fullName>
    </submittedName>
</protein>
<dbReference type="Proteomes" id="UP000245207">
    <property type="component" value="Unassembled WGS sequence"/>
</dbReference>
<dbReference type="Pfam" id="PF16987">
    <property type="entry name" value="KIX_2"/>
    <property type="match status" value="1"/>
</dbReference>
<evidence type="ECO:0000256" key="3">
    <source>
        <dbReference type="SAM" id="MobiDB-lite"/>
    </source>
</evidence>
<dbReference type="GO" id="GO:0031490">
    <property type="term" value="F:chromatin DNA binding"/>
    <property type="evidence" value="ECO:0007669"/>
    <property type="project" value="InterPro"/>
</dbReference>
<gene>
    <name evidence="5" type="ORF">CTI12_AA327500</name>
</gene>
<accession>A0A2U1MYY9</accession>
<evidence type="ECO:0000313" key="6">
    <source>
        <dbReference type="Proteomes" id="UP000245207"/>
    </source>
</evidence>
<dbReference type="Gene3D" id="1.10.246.20">
    <property type="entry name" value="Coactivator CBP, KIX domain"/>
    <property type="match status" value="1"/>
</dbReference>
<feature type="domain" description="Mediator complex subunit 15 KIX" evidence="4">
    <location>
        <begin position="18"/>
        <end position="91"/>
    </location>
</feature>
<sequence length="140" mass="15677">MTLKGLFPVVNSLMEPGDSTLQLPSDARQRVVAKMINAMRRHLPLSEHEIQETAVMFEEKVYTVATSRPDYLRRISLKMLFVETRSENPMQDIVVSVLLNARMIILGVDHKDGVVVDPPQDNASGSNQPAKYCKCGDQAH</sequence>
<dbReference type="STRING" id="35608.A0A2U1MYY9"/>
<dbReference type="OrthoDB" id="1912459at2759"/>
<proteinExistence type="predicted"/>
<evidence type="ECO:0000313" key="5">
    <source>
        <dbReference type="EMBL" id="PWA66482.1"/>
    </source>
</evidence>
<reference evidence="5 6" key="1">
    <citation type="journal article" date="2018" name="Mol. Plant">
        <title>The genome of Artemisia annua provides insight into the evolution of Asteraceae family and artemisinin biosynthesis.</title>
        <authorList>
            <person name="Shen Q."/>
            <person name="Zhang L."/>
            <person name="Liao Z."/>
            <person name="Wang S."/>
            <person name="Yan T."/>
            <person name="Shi P."/>
            <person name="Liu M."/>
            <person name="Fu X."/>
            <person name="Pan Q."/>
            <person name="Wang Y."/>
            <person name="Lv Z."/>
            <person name="Lu X."/>
            <person name="Zhang F."/>
            <person name="Jiang W."/>
            <person name="Ma Y."/>
            <person name="Chen M."/>
            <person name="Hao X."/>
            <person name="Li L."/>
            <person name="Tang Y."/>
            <person name="Lv G."/>
            <person name="Zhou Y."/>
            <person name="Sun X."/>
            <person name="Brodelius P.E."/>
            <person name="Rose J.K.C."/>
            <person name="Tang K."/>
        </authorList>
    </citation>
    <scope>NUCLEOTIDE SEQUENCE [LARGE SCALE GENOMIC DNA]</scope>
    <source>
        <strain evidence="6">cv. Huhao1</strain>
        <tissue evidence="5">Leaf</tissue>
    </source>
</reference>
<dbReference type="InterPro" id="IPR036546">
    <property type="entry name" value="MED15_KIX"/>
</dbReference>
<dbReference type="GO" id="GO:0003713">
    <property type="term" value="F:transcription coactivator activity"/>
    <property type="evidence" value="ECO:0007669"/>
    <property type="project" value="InterPro"/>
</dbReference>
<comment type="subcellular location">
    <subcellularLocation>
        <location evidence="1">Nucleus</location>
    </subcellularLocation>
</comment>
<organism evidence="5 6">
    <name type="scientific">Artemisia annua</name>
    <name type="common">Sweet wormwood</name>
    <dbReference type="NCBI Taxonomy" id="35608"/>
    <lineage>
        <taxon>Eukaryota</taxon>
        <taxon>Viridiplantae</taxon>
        <taxon>Streptophyta</taxon>
        <taxon>Embryophyta</taxon>
        <taxon>Tracheophyta</taxon>
        <taxon>Spermatophyta</taxon>
        <taxon>Magnoliopsida</taxon>
        <taxon>eudicotyledons</taxon>
        <taxon>Gunneridae</taxon>
        <taxon>Pentapetalae</taxon>
        <taxon>asterids</taxon>
        <taxon>campanulids</taxon>
        <taxon>Asterales</taxon>
        <taxon>Asteraceae</taxon>
        <taxon>Asteroideae</taxon>
        <taxon>Anthemideae</taxon>
        <taxon>Artemisiinae</taxon>
        <taxon>Artemisia</taxon>
    </lineage>
</organism>
<evidence type="ECO:0000256" key="2">
    <source>
        <dbReference type="ARBA" id="ARBA00023242"/>
    </source>
</evidence>
<dbReference type="InterPro" id="IPR044661">
    <property type="entry name" value="MED15a/b/c-like"/>
</dbReference>
<dbReference type="PANTHER" id="PTHR33137">
    <property type="entry name" value="MEDIATOR OF RNA POLYMERASE II TRANSCRIPTION SUBUNIT 15A-RELATED"/>
    <property type="match status" value="1"/>
</dbReference>
<dbReference type="EMBL" id="PKPP01004015">
    <property type="protein sequence ID" value="PWA66482.1"/>
    <property type="molecule type" value="Genomic_DNA"/>
</dbReference>
<dbReference type="PANTHER" id="PTHR33137:SF4">
    <property type="entry name" value="MEDIATOR OF RNA POLYMERASE II TRANSCRIPTION SUBUNIT 15A-RELATED"/>
    <property type="match status" value="1"/>
</dbReference>
<keyword evidence="2" id="KW-0539">Nucleus</keyword>
<dbReference type="InterPro" id="IPR036529">
    <property type="entry name" value="KIX_dom_sf"/>
</dbReference>
<dbReference type="GO" id="GO:0005634">
    <property type="term" value="C:nucleus"/>
    <property type="evidence" value="ECO:0007669"/>
    <property type="project" value="UniProtKB-SubCell"/>
</dbReference>
<feature type="region of interest" description="Disordered" evidence="3">
    <location>
        <begin position="117"/>
        <end position="140"/>
    </location>
</feature>
<comment type="caution">
    <text evidence="5">The sequence shown here is derived from an EMBL/GenBank/DDBJ whole genome shotgun (WGS) entry which is preliminary data.</text>
</comment>